<sequence length="166" mass="18597">MPFSMMAFRLPCVLALSSRNPHIPPIYSPSLRMDVDGQHEESTKTRVPKPHDLLWFSDGSVVLATDTYLFKVHKSLLSLHSSVFKDMFEPLNFNGEVSGGIGTGEAQEMYEGLPLVTLVGDKGEDVAHLLRAVFEPRFHDRHSDDTPLEIVVALLVLSTKYDFKNI</sequence>
<dbReference type="EMBL" id="KQ085913">
    <property type="protein sequence ID" value="KLO16687.1"/>
    <property type="molecule type" value="Genomic_DNA"/>
</dbReference>
<feature type="chain" id="PRO_5012000339" description="BTB domain-containing protein" evidence="1">
    <location>
        <begin position="16"/>
        <end position="166"/>
    </location>
</feature>
<evidence type="ECO:0000313" key="4">
    <source>
        <dbReference type="Proteomes" id="UP000053477"/>
    </source>
</evidence>
<evidence type="ECO:0000313" key="3">
    <source>
        <dbReference type="EMBL" id="KLO16687.1"/>
    </source>
</evidence>
<dbReference type="SUPFAM" id="SSF54695">
    <property type="entry name" value="POZ domain"/>
    <property type="match status" value="1"/>
</dbReference>
<feature type="signal peptide" evidence="1">
    <location>
        <begin position="1"/>
        <end position="15"/>
    </location>
</feature>
<dbReference type="OrthoDB" id="3027208at2759"/>
<dbReference type="Proteomes" id="UP000053477">
    <property type="component" value="Unassembled WGS sequence"/>
</dbReference>
<feature type="domain" description="BTB" evidence="2">
    <location>
        <begin position="59"/>
        <end position="89"/>
    </location>
</feature>
<dbReference type="Gene3D" id="3.30.710.10">
    <property type="entry name" value="Potassium Channel Kv1.1, Chain A"/>
    <property type="match status" value="1"/>
</dbReference>
<organism evidence="3 4">
    <name type="scientific">Schizopora paradoxa</name>
    <dbReference type="NCBI Taxonomy" id="27342"/>
    <lineage>
        <taxon>Eukaryota</taxon>
        <taxon>Fungi</taxon>
        <taxon>Dikarya</taxon>
        <taxon>Basidiomycota</taxon>
        <taxon>Agaricomycotina</taxon>
        <taxon>Agaricomycetes</taxon>
        <taxon>Hymenochaetales</taxon>
        <taxon>Schizoporaceae</taxon>
        <taxon>Schizopora</taxon>
    </lineage>
</organism>
<dbReference type="InterPro" id="IPR011333">
    <property type="entry name" value="SKP1/BTB/POZ_sf"/>
</dbReference>
<keyword evidence="4" id="KW-1185">Reference proteome</keyword>
<name>A0A0H2RYI6_9AGAM</name>
<evidence type="ECO:0000256" key="1">
    <source>
        <dbReference type="SAM" id="SignalP"/>
    </source>
</evidence>
<dbReference type="PROSITE" id="PS50097">
    <property type="entry name" value="BTB"/>
    <property type="match status" value="1"/>
</dbReference>
<proteinExistence type="predicted"/>
<keyword evidence="1" id="KW-0732">Signal</keyword>
<dbReference type="AlphaFoldDB" id="A0A0H2RYI6"/>
<dbReference type="InParanoid" id="A0A0H2RYI6"/>
<dbReference type="CDD" id="cd18186">
    <property type="entry name" value="BTB_POZ_ZBTB_KLHL-like"/>
    <property type="match status" value="1"/>
</dbReference>
<dbReference type="InterPro" id="IPR000210">
    <property type="entry name" value="BTB/POZ_dom"/>
</dbReference>
<reference evidence="3 4" key="1">
    <citation type="submission" date="2015-04" db="EMBL/GenBank/DDBJ databases">
        <title>Complete genome sequence of Schizopora paradoxa KUC8140, a cosmopolitan wood degrader in East Asia.</title>
        <authorList>
            <consortium name="DOE Joint Genome Institute"/>
            <person name="Min B."/>
            <person name="Park H."/>
            <person name="Jang Y."/>
            <person name="Kim J.-J."/>
            <person name="Kim K.H."/>
            <person name="Pangilinan J."/>
            <person name="Lipzen A."/>
            <person name="Riley R."/>
            <person name="Grigoriev I.V."/>
            <person name="Spatafora J.W."/>
            <person name="Choi I.-G."/>
        </authorList>
    </citation>
    <scope>NUCLEOTIDE SEQUENCE [LARGE SCALE GENOMIC DNA]</scope>
    <source>
        <strain evidence="3 4">KUC8140</strain>
    </source>
</reference>
<accession>A0A0H2RYI6</accession>
<protein>
    <recommendedName>
        <fullName evidence="2">BTB domain-containing protein</fullName>
    </recommendedName>
</protein>
<gene>
    <name evidence="3" type="ORF">SCHPADRAFT_937715</name>
</gene>
<dbReference type="Pfam" id="PF00651">
    <property type="entry name" value="BTB"/>
    <property type="match status" value="1"/>
</dbReference>
<evidence type="ECO:0000259" key="2">
    <source>
        <dbReference type="PROSITE" id="PS50097"/>
    </source>
</evidence>